<gene>
    <name evidence="1" type="ORF">TOI97_10360</name>
</gene>
<sequence length="73" mass="8634">MKQRVGESEDKAQDDSRIYEQTHMNQQIDDPLVAIRQMRLEQLAVCHIKSHDEMQAMREQHLKKEGEQAVEED</sequence>
<accession>A0ABU5GSK7</accession>
<proteinExistence type="predicted"/>
<dbReference type="RefSeq" id="WP_321554050.1">
    <property type="nucleotide sequence ID" value="NZ_JAXIVU010000015.1"/>
</dbReference>
<protein>
    <submittedName>
        <fullName evidence="1">Uncharacterized protein</fullName>
    </submittedName>
</protein>
<evidence type="ECO:0000313" key="2">
    <source>
        <dbReference type="Proteomes" id="UP001294570"/>
    </source>
</evidence>
<dbReference type="Proteomes" id="UP001294570">
    <property type="component" value="Unassembled WGS sequence"/>
</dbReference>
<reference evidence="1 2" key="1">
    <citation type="submission" date="2023-12" db="EMBL/GenBank/DDBJ databases">
        <title>Denitrificimonas halotolerans sp. nov.,a novel species isolated from landfill leachate.</title>
        <authorList>
            <person name="Wang S."/>
        </authorList>
    </citation>
    <scope>NUCLEOTIDE SEQUENCE [LARGE SCALE GENOMIC DNA]</scope>
    <source>
        <strain evidence="1 2">JX-1</strain>
    </source>
</reference>
<keyword evidence="2" id="KW-1185">Reference proteome</keyword>
<organism evidence="1 2">
    <name type="scientific">Denitrificimonas halotolerans</name>
    <dbReference type="NCBI Taxonomy" id="3098930"/>
    <lineage>
        <taxon>Bacteria</taxon>
        <taxon>Pseudomonadati</taxon>
        <taxon>Pseudomonadota</taxon>
        <taxon>Gammaproteobacteria</taxon>
        <taxon>Pseudomonadales</taxon>
        <taxon>Pseudomonadaceae</taxon>
        <taxon>Denitrificimonas</taxon>
    </lineage>
</organism>
<evidence type="ECO:0000313" key="1">
    <source>
        <dbReference type="EMBL" id="MDY7219963.1"/>
    </source>
</evidence>
<dbReference type="EMBL" id="JAXIVU010000015">
    <property type="protein sequence ID" value="MDY7219963.1"/>
    <property type="molecule type" value="Genomic_DNA"/>
</dbReference>
<comment type="caution">
    <text evidence="1">The sequence shown here is derived from an EMBL/GenBank/DDBJ whole genome shotgun (WGS) entry which is preliminary data.</text>
</comment>
<name>A0ABU5GSK7_9GAMM</name>